<evidence type="ECO:0000256" key="2">
    <source>
        <dbReference type="ARBA" id="ARBA00004609"/>
    </source>
</evidence>
<dbReference type="CDD" id="cd16018">
    <property type="entry name" value="Enpp"/>
    <property type="match status" value="1"/>
</dbReference>
<keyword evidence="5" id="KW-1003">Cell membrane</keyword>
<dbReference type="GO" id="GO:0046872">
    <property type="term" value="F:metal ion binding"/>
    <property type="evidence" value="ECO:0007669"/>
    <property type="project" value="UniProtKB-KW"/>
</dbReference>
<accession>A0A8S1ESD0</accession>
<name>A0A8S1ESD0_9PELO</name>
<keyword evidence="6" id="KW-0597">Phosphoprotein</keyword>
<evidence type="ECO:0000256" key="16">
    <source>
        <dbReference type="ARBA" id="ARBA00023180"/>
    </source>
</evidence>
<evidence type="ECO:0000313" key="33">
    <source>
        <dbReference type="Proteomes" id="UP000494206"/>
    </source>
</evidence>
<comment type="catalytic activity">
    <reaction evidence="23">
        <text>glycero-2-phosphocholine + H2O = phosphocholine + glycerol + H(+)</text>
        <dbReference type="Rhea" id="RHEA:61684"/>
        <dbReference type="ChEBI" id="CHEBI:15377"/>
        <dbReference type="ChEBI" id="CHEBI:15378"/>
        <dbReference type="ChEBI" id="CHEBI:17754"/>
        <dbReference type="ChEBI" id="CHEBI:144950"/>
        <dbReference type="ChEBI" id="CHEBI:295975"/>
    </reaction>
    <physiologicalReaction direction="left-to-right" evidence="23">
        <dbReference type="Rhea" id="RHEA:61685"/>
    </physiologicalReaction>
</comment>
<evidence type="ECO:0000256" key="29">
    <source>
        <dbReference type="ARBA" id="ARBA00048703"/>
    </source>
</evidence>
<keyword evidence="33" id="KW-1185">Reference proteome</keyword>
<evidence type="ECO:0000256" key="14">
    <source>
        <dbReference type="ARBA" id="ARBA00023136"/>
    </source>
</evidence>
<keyword evidence="7" id="KW-0336">GPI-anchor</keyword>
<evidence type="ECO:0000256" key="30">
    <source>
        <dbReference type="ARBA" id="ARBA00049092"/>
    </source>
</evidence>
<dbReference type="Gene3D" id="3.40.720.10">
    <property type="entry name" value="Alkaline Phosphatase, subunit A"/>
    <property type="match status" value="1"/>
</dbReference>
<comment type="catalytic activity">
    <reaction evidence="30">
        <text>1-(9Z,12Z)-octadecadienoyl-sn-glycero-3-phosphocholine + H2O = 1-(9Z,12Z-octadecadienoyl)-sn-glycerol + phosphocholine + H(+)</text>
        <dbReference type="Rhea" id="RHEA:41115"/>
        <dbReference type="ChEBI" id="CHEBI:15377"/>
        <dbReference type="ChEBI" id="CHEBI:15378"/>
        <dbReference type="ChEBI" id="CHEBI:28733"/>
        <dbReference type="ChEBI" id="CHEBI:75561"/>
        <dbReference type="ChEBI" id="CHEBI:295975"/>
    </reaction>
    <physiologicalReaction direction="left-to-right" evidence="30">
        <dbReference type="Rhea" id="RHEA:41116"/>
    </physiologicalReaction>
</comment>
<evidence type="ECO:0000256" key="11">
    <source>
        <dbReference type="ARBA" id="ARBA00022833"/>
    </source>
</evidence>
<dbReference type="Pfam" id="PF01663">
    <property type="entry name" value="Phosphodiest"/>
    <property type="match status" value="1"/>
</dbReference>
<evidence type="ECO:0000256" key="24">
    <source>
        <dbReference type="ARBA" id="ARBA00047494"/>
    </source>
</evidence>
<comment type="catalytic activity">
    <reaction evidence="27">
        <text>1-hexadecanoyl-sn-glycero-3-phosphocholine + H2O = 1-hexadecanoyl-sn-glycerol + phosphocholine + H(+)</text>
        <dbReference type="Rhea" id="RHEA:41119"/>
        <dbReference type="ChEBI" id="CHEBI:15377"/>
        <dbReference type="ChEBI" id="CHEBI:15378"/>
        <dbReference type="ChEBI" id="CHEBI:72998"/>
        <dbReference type="ChEBI" id="CHEBI:75542"/>
        <dbReference type="ChEBI" id="CHEBI:295975"/>
    </reaction>
    <physiologicalReaction direction="left-to-right" evidence="27">
        <dbReference type="Rhea" id="RHEA:41120"/>
    </physiologicalReaction>
</comment>
<dbReference type="GO" id="GO:0005886">
    <property type="term" value="C:plasma membrane"/>
    <property type="evidence" value="ECO:0007669"/>
    <property type="project" value="UniProtKB-SubCell"/>
</dbReference>
<keyword evidence="14" id="KW-0472">Membrane</keyword>
<dbReference type="AlphaFoldDB" id="A0A8S1ESD0"/>
<protein>
    <recommendedName>
        <fullName evidence="4">glycerophosphocholine cholinephosphodiesterase</fullName>
        <ecNumber evidence="4">3.1.4.38</ecNumber>
    </recommendedName>
    <alternativeName>
        <fullName evidence="19">Choline-specific glycerophosphodiester phosphodiesterase</fullName>
    </alternativeName>
    <alternativeName>
        <fullName evidence="18">Ectonucleotide pyrophosphatase/phosphodiesterase family member 6</fullName>
    </alternativeName>
</protein>
<comment type="catalytic activity">
    <reaction evidence="25">
        <text>a 1-acyl-sn-glycero-3-phosphocholine + H2O = a 1-acyl-sn-glycerol + phosphocholine + H(+)</text>
        <dbReference type="Rhea" id="RHEA:44720"/>
        <dbReference type="ChEBI" id="CHEBI:15377"/>
        <dbReference type="ChEBI" id="CHEBI:15378"/>
        <dbReference type="ChEBI" id="CHEBI:58168"/>
        <dbReference type="ChEBI" id="CHEBI:64683"/>
        <dbReference type="ChEBI" id="CHEBI:295975"/>
    </reaction>
    <physiologicalReaction direction="left-to-right" evidence="25">
        <dbReference type="Rhea" id="RHEA:44721"/>
    </physiologicalReaction>
</comment>
<evidence type="ECO:0000256" key="9">
    <source>
        <dbReference type="ARBA" id="ARBA00022729"/>
    </source>
</evidence>
<evidence type="ECO:0000256" key="31">
    <source>
        <dbReference type="ARBA" id="ARBA00049320"/>
    </source>
</evidence>
<dbReference type="EC" id="3.1.4.38" evidence="4"/>
<evidence type="ECO:0000256" key="18">
    <source>
        <dbReference type="ARBA" id="ARBA00031167"/>
    </source>
</evidence>
<evidence type="ECO:0000256" key="13">
    <source>
        <dbReference type="ARBA" id="ARBA00023098"/>
    </source>
</evidence>
<sequence>MNWLSYFAEIEKNVNMSMLLILLVFLLNAAAQKLAVVIVDGLAANTFHKFSHMPAFRTFEEEGVWSTKLIPVFPTFAISNRHSLLTGVPPKRHGIIGDFIYNWKNHRRFHNFTETSDFSRDWWSIEPIYISALRSKASVAMFFFPECQVEWELSPHICVPSRGKSFSDESQAKLIVKSTMENDLTLIYHPKIGDELRRIGVHHANERRSKEVKRFAQSLERLVAQARERIDLNVIVVSTHGLIDVPRKNIRVLDEHIPMELIENTIGSGAIKQLLVKKGKTHQVFSQLREHHPIPNVKVYYTSPNSGDIPTHYNYKKSDVVPDLVLLADPGYAIVTKDERKQFPRPNLREISAAIDGYNNELPGISGVFLAYGPAFRVGYRKGPIELFDVYSLMCSLLSIQCNPTPGRTRRIDDVVTSDTRVAFRRSNPSATTLLNFCVLLAVLRVLQFIQ</sequence>
<organism evidence="32 33">
    <name type="scientific">Caenorhabditis bovis</name>
    <dbReference type="NCBI Taxonomy" id="2654633"/>
    <lineage>
        <taxon>Eukaryota</taxon>
        <taxon>Metazoa</taxon>
        <taxon>Ecdysozoa</taxon>
        <taxon>Nematoda</taxon>
        <taxon>Chromadorea</taxon>
        <taxon>Rhabditida</taxon>
        <taxon>Rhabditina</taxon>
        <taxon>Rhabditomorpha</taxon>
        <taxon>Rhabditoidea</taxon>
        <taxon>Rhabditidae</taxon>
        <taxon>Peloderinae</taxon>
        <taxon>Caenorhabditis</taxon>
    </lineage>
</organism>
<comment type="subcellular location">
    <subcellularLocation>
        <location evidence="2">Cell membrane</location>
        <topology evidence="2">Lipid-anchor</topology>
        <topology evidence="2">GPI-anchor</topology>
    </subcellularLocation>
</comment>
<evidence type="ECO:0000256" key="1">
    <source>
        <dbReference type="ARBA" id="ARBA00001947"/>
    </source>
</evidence>
<evidence type="ECO:0000256" key="12">
    <source>
        <dbReference type="ARBA" id="ARBA00022963"/>
    </source>
</evidence>
<evidence type="ECO:0000256" key="27">
    <source>
        <dbReference type="ARBA" id="ARBA00048209"/>
    </source>
</evidence>
<comment type="catalytic activity">
    <reaction evidence="29">
        <text>sn-glycerol 3-phosphocholine + H2O = phosphocholine + glycerol + H(+)</text>
        <dbReference type="Rhea" id="RHEA:19545"/>
        <dbReference type="ChEBI" id="CHEBI:15377"/>
        <dbReference type="ChEBI" id="CHEBI:15378"/>
        <dbReference type="ChEBI" id="CHEBI:16870"/>
        <dbReference type="ChEBI" id="CHEBI:17754"/>
        <dbReference type="ChEBI" id="CHEBI:295975"/>
        <dbReference type="EC" id="3.1.4.38"/>
    </reaction>
    <physiologicalReaction direction="left-to-right" evidence="29">
        <dbReference type="Rhea" id="RHEA:19546"/>
    </physiologicalReaction>
</comment>
<evidence type="ECO:0000256" key="20">
    <source>
        <dbReference type="ARBA" id="ARBA00046203"/>
    </source>
</evidence>
<evidence type="ECO:0000256" key="28">
    <source>
        <dbReference type="ARBA" id="ARBA00048234"/>
    </source>
</evidence>
<comment type="similarity">
    <text evidence="3">Belongs to the nucleotide pyrophosphatase/phosphodiesterase family.</text>
</comment>
<dbReference type="GO" id="GO:0098552">
    <property type="term" value="C:side of membrane"/>
    <property type="evidence" value="ECO:0007669"/>
    <property type="project" value="UniProtKB-KW"/>
</dbReference>
<evidence type="ECO:0000313" key="32">
    <source>
        <dbReference type="EMBL" id="CAB3406557.1"/>
    </source>
</evidence>
<evidence type="ECO:0000256" key="6">
    <source>
        <dbReference type="ARBA" id="ARBA00022553"/>
    </source>
</evidence>
<comment type="cofactor">
    <cofactor evidence="1">
        <name>Zn(2+)</name>
        <dbReference type="ChEBI" id="CHEBI:29105"/>
    </cofactor>
</comment>
<dbReference type="InterPro" id="IPR002591">
    <property type="entry name" value="Phosphodiest/P_Trfase"/>
</dbReference>
<evidence type="ECO:0000256" key="22">
    <source>
        <dbReference type="ARBA" id="ARBA00047322"/>
    </source>
</evidence>
<comment type="caution">
    <text evidence="32">The sequence shown here is derived from an EMBL/GenBank/DDBJ whole genome shotgun (WGS) entry which is preliminary data.</text>
</comment>
<keyword evidence="12" id="KW-0442">Lipid degradation</keyword>
<evidence type="ECO:0000256" key="10">
    <source>
        <dbReference type="ARBA" id="ARBA00022801"/>
    </source>
</evidence>
<evidence type="ECO:0000256" key="21">
    <source>
        <dbReference type="ARBA" id="ARBA00047290"/>
    </source>
</evidence>
<evidence type="ECO:0000256" key="4">
    <source>
        <dbReference type="ARBA" id="ARBA00012318"/>
    </source>
</evidence>
<comment type="catalytic activity">
    <reaction evidence="26">
        <text>1-tetradecanoyl-sn-glycero-3-phosphocholine + H2O = 1-tetradecanoyl-sn-glycerol + phosphocholine + H(+)</text>
        <dbReference type="Rhea" id="RHEA:40999"/>
        <dbReference type="ChEBI" id="CHEBI:15377"/>
        <dbReference type="ChEBI" id="CHEBI:15378"/>
        <dbReference type="ChEBI" id="CHEBI:64489"/>
        <dbReference type="ChEBI" id="CHEBI:75536"/>
        <dbReference type="ChEBI" id="CHEBI:295975"/>
    </reaction>
    <physiologicalReaction direction="left-to-right" evidence="26">
        <dbReference type="Rhea" id="RHEA:41000"/>
    </physiologicalReaction>
</comment>
<keyword evidence="10" id="KW-0378">Hydrolase</keyword>
<dbReference type="InterPro" id="IPR017850">
    <property type="entry name" value="Alkaline_phosphatase_core_sf"/>
</dbReference>
<proteinExistence type="inferred from homology"/>
<keyword evidence="17" id="KW-0449">Lipoprotein</keyword>
<evidence type="ECO:0000256" key="8">
    <source>
        <dbReference type="ARBA" id="ARBA00022723"/>
    </source>
</evidence>
<dbReference type="SUPFAM" id="SSF53649">
    <property type="entry name" value="Alkaline phosphatase-like"/>
    <property type="match status" value="1"/>
</dbReference>
<evidence type="ECO:0000256" key="25">
    <source>
        <dbReference type="ARBA" id="ARBA00047600"/>
    </source>
</evidence>
<evidence type="ECO:0000256" key="15">
    <source>
        <dbReference type="ARBA" id="ARBA00023157"/>
    </source>
</evidence>
<dbReference type="GO" id="GO:0016042">
    <property type="term" value="P:lipid catabolic process"/>
    <property type="evidence" value="ECO:0007669"/>
    <property type="project" value="UniProtKB-KW"/>
</dbReference>
<keyword evidence="8" id="KW-0479">Metal-binding</keyword>
<evidence type="ECO:0000256" key="3">
    <source>
        <dbReference type="ARBA" id="ARBA00010594"/>
    </source>
</evidence>
<evidence type="ECO:0000256" key="19">
    <source>
        <dbReference type="ARBA" id="ARBA00032556"/>
    </source>
</evidence>
<evidence type="ECO:0000256" key="5">
    <source>
        <dbReference type="ARBA" id="ARBA00022475"/>
    </source>
</evidence>
<comment type="catalytic activity">
    <reaction evidence="22">
        <text>1-(9Z-octadecenoyl)-sn-glycero-3-phosphocholine + H2O = 1-(9Z-octadecenoyl)-sn-glycerol + phosphocholine + H(+)</text>
        <dbReference type="Rhea" id="RHEA:41091"/>
        <dbReference type="ChEBI" id="CHEBI:15377"/>
        <dbReference type="ChEBI" id="CHEBI:15378"/>
        <dbReference type="ChEBI" id="CHEBI:28610"/>
        <dbReference type="ChEBI" id="CHEBI:75757"/>
        <dbReference type="ChEBI" id="CHEBI:295975"/>
    </reaction>
    <physiologicalReaction direction="left-to-right" evidence="22">
        <dbReference type="Rhea" id="RHEA:41092"/>
    </physiologicalReaction>
</comment>
<keyword evidence="16" id="KW-0325">Glycoprotein</keyword>
<evidence type="ECO:0000256" key="26">
    <source>
        <dbReference type="ARBA" id="ARBA00047779"/>
    </source>
</evidence>
<dbReference type="EMBL" id="CADEPM010000005">
    <property type="protein sequence ID" value="CAB3406557.1"/>
    <property type="molecule type" value="Genomic_DNA"/>
</dbReference>
<dbReference type="Proteomes" id="UP000494206">
    <property type="component" value="Unassembled WGS sequence"/>
</dbReference>
<comment type="function">
    <text evidence="20">Choline-specific glycerophosphodiesterase that hydrolyzes glycerophosphocholine (GPC) and lysophosphatidylcholine (LPC) and contributes to supplying choline to the cells. Has a preference for LPC with short (12:0 and 14:0) or polyunsaturated (18:2 and 20:4) fatty acids. In vitro, hydrolyzes only choline-containing lysophospholipids, such as sphingosylphosphorylcholine (SPC), platelet-activating factor (PAF) and lysoPAF, but not other lysophospholipids.</text>
</comment>
<dbReference type="GO" id="GO:0047390">
    <property type="term" value="F:glycerophosphocholine cholinephosphodiesterase activity"/>
    <property type="evidence" value="ECO:0007669"/>
    <property type="project" value="UniProtKB-EC"/>
</dbReference>
<comment type="catalytic activity">
    <reaction evidence="31">
        <text>1-(5Z,8Z,11Z,14Z-eicosatetraenoyl)-sn-glycero-3-phosphocholine + H2O = 1-(5Z,8Z,11Z,14Z-eicosatetraenoyl)-sn-glycerol + phosphocholine + H(+)</text>
        <dbReference type="Rhea" id="RHEA:41003"/>
        <dbReference type="ChEBI" id="CHEBI:15377"/>
        <dbReference type="ChEBI" id="CHEBI:15378"/>
        <dbReference type="ChEBI" id="CHEBI:34071"/>
        <dbReference type="ChEBI" id="CHEBI:74344"/>
        <dbReference type="ChEBI" id="CHEBI:295975"/>
    </reaction>
    <physiologicalReaction direction="left-to-right" evidence="31">
        <dbReference type="Rhea" id="RHEA:41004"/>
    </physiologicalReaction>
</comment>
<comment type="catalytic activity">
    <reaction evidence="28">
        <text>sphing-4-enine-phosphocholine + H2O = sphing-4-enine + phosphocholine + H(+)</text>
        <dbReference type="Rhea" id="RHEA:41095"/>
        <dbReference type="ChEBI" id="CHEBI:15377"/>
        <dbReference type="ChEBI" id="CHEBI:15378"/>
        <dbReference type="ChEBI" id="CHEBI:57756"/>
        <dbReference type="ChEBI" id="CHEBI:58906"/>
        <dbReference type="ChEBI" id="CHEBI:295975"/>
    </reaction>
    <physiologicalReaction direction="left-to-right" evidence="28">
        <dbReference type="Rhea" id="RHEA:41096"/>
    </physiologicalReaction>
</comment>
<dbReference type="PANTHER" id="PTHR10151:SF66">
    <property type="entry name" value="GLYCEROPHOSPHOCHOLINE CHOLINEPHOSPHODIESTERASE ENPP6"/>
    <property type="match status" value="1"/>
</dbReference>
<keyword evidence="13" id="KW-0443">Lipid metabolism</keyword>
<comment type="catalytic activity">
    <reaction evidence="21">
        <text>1-dodecanoyl-sn-glycero-3-phosphocholine + H2O = 1-dodecanoyl-sn-glycerol + phosphocholine + H(+)</text>
        <dbReference type="Rhea" id="RHEA:41127"/>
        <dbReference type="ChEBI" id="CHEBI:15377"/>
        <dbReference type="ChEBI" id="CHEBI:15378"/>
        <dbReference type="ChEBI" id="CHEBI:74966"/>
        <dbReference type="ChEBI" id="CHEBI:75529"/>
        <dbReference type="ChEBI" id="CHEBI:295975"/>
    </reaction>
    <physiologicalReaction direction="left-to-right" evidence="21">
        <dbReference type="Rhea" id="RHEA:41128"/>
    </physiologicalReaction>
</comment>
<comment type="catalytic activity">
    <reaction evidence="24">
        <text>a 1-O-alkyl-sn-glycero-3-phosphocholine + H2O = a 1-O-alkyl-sn-glycerol + phosphocholine + H(+)</text>
        <dbReference type="Rhea" id="RHEA:36083"/>
        <dbReference type="ChEBI" id="CHEBI:15377"/>
        <dbReference type="ChEBI" id="CHEBI:15378"/>
        <dbReference type="ChEBI" id="CHEBI:15850"/>
        <dbReference type="ChEBI" id="CHEBI:30909"/>
        <dbReference type="ChEBI" id="CHEBI:295975"/>
    </reaction>
    <physiologicalReaction direction="left-to-right" evidence="24">
        <dbReference type="Rhea" id="RHEA:36084"/>
    </physiologicalReaction>
</comment>
<gene>
    <name evidence="32" type="ORF">CBOVIS_LOCUS8616</name>
</gene>
<dbReference type="PANTHER" id="PTHR10151">
    <property type="entry name" value="ECTONUCLEOTIDE PYROPHOSPHATASE/PHOSPHODIESTERASE"/>
    <property type="match status" value="1"/>
</dbReference>
<evidence type="ECO:0000256" key="23">
    <source>
        <dbReference type="ARBA" id="ARBA00047482"/>
    </source>
</evidence>
<evidence type="ECO:0000256" key="7">
    <source>
        <dbReference type="ARBA" id="ARBA00022622"/>
    </source>
</evidence>
<keyword evidence="11" id="KW-0862">Zinc</keyword>
<keyword evidence="15" id="KW-1015">Disulfide bond</keyword>
<keyword evidence="9" id="KW-0732">Signal</keyword>
<evidence type="ECO:0000256" key="17">
    <source>
        <dbReference type="ARBA" id="ARBA00023288"/>
    </source>
</evidence>
<dbReference type="OrthoDB" id="415411at2759"/>
<reference evidence="32 33" key="1">
    <citation type="submission" date="2020-04" db="EMBL/GenBank/DDBJ databases">
        <authorList>
            <person name="Laetsch R D."/>
            <person name="Stevens L."/>
            <person name="Kumar S."/>
            <person name="Blaxter L. M."/>
        </authorList>
    </citation>
    <scope>NUCLEOTIDE SEQUENCE [LARGE SCALE GENOMIC DNA]</scope>
</reference>